<name>A0A1F6VK79_9BACT</name>
<accession>A0A1F6VK79</accession>
<proteinExistence type="predicted"/>
<reference evidence="2 3" key="1">
    <citation type="journal article" date="2016" name="Nat. Commun.">
        <title>Thousands of microbial genomes shed light on interconnected biogeochemical processes in an aquifer system.</title>
        <authorList>
            <person name="Anantharaman K."/>
            <person name="Brown C.T."/>
            <person name="Hug L.A."/>
            <person name="Sharon I."/>
            <person name="Castelle C.J."/>
            <person name="Probst A.J."/>
            <person name="Thomas B.C."/>
            <person name="Singh A."/>
            <person name="Wilkins M.J."/>
            <person name="Karaoz U."/>
            <person name="Brodie E.L."/>
            <person name="Williams K.H."/>
            <person name="Hubbard S.S."/>
            <person name="Banfield J.F."/>
        </authorList>
    </citation>
    <scope>NUCLEOTIDE SEQUENCE [LARGE SCALE GENOMIC DNA]</scope>
</reference>
<dbReference type="Proteomes" id="UP000178059">
    <property type="component" value="Unassembled WGS sequence"/>
</dbReference>
<comment type="caution">
    <text evidence="2">The sequence shown here is derived from an EMBL/GenBank/DDBJ whole genome shotgun (WGS) entry which is preliminary data.</text>
</comment>
<keyword evidence="1" id="KW-1133">Transmembrane helix</keyword>
<keyword evidence="1" id="KW-0812">Transmembrane</keyword>
<dbReference type="STRING" id="1801743.A2824_03610"/>
<feature type="transmembrane region" description="Helical" evidence="1">
    <location>
        <begin position="21"/>
        <end position="41"/>
    </location>
</feature>
<evidence type="ECO:0000256" key="1">
    <source>
        <dbReference type="SAM" id="Phobius"/>
    </source>
</evidence>
<evidence type="ECO:0000313" key="3">
    <source>
        <dbReference type="Proteomes" id="UP000178059"/>
    </source>
</evidence>
<keyword evidence="1" id="KW-0472">Membrane</keyword>
<evidence type="ECO:0000313" key="2">
    <source>
        <dbReference type="EMBL" id="OGI70022.1"/>
    </source>
</evidence>
<gene>
    <name evidence="2" type="ORF">A2824_03610</name>
</gene>
<dbReference type="EMBL" id="MFTT01000014">
    <property type="protein sequence ID" value="OGI70022.1"/>
    <property type="molecule type" value="Genomic_DNA"/>
</dbReference>
<sequence length="148" mass="16129">MQRLKLKKNRTCHGKLERSRGFVLLYTILVASLVLLFALGITNTAYKEAVLSSSARDAGYSFFAADSGVECALFMIYNPGSSSCFGFDLIVNMITAGSFDSPDGYCINVTNPSDGVIEVRGYNLPCNQKDVNPRSVERAIRVSGLPPF</sequence>
<evidence type="ECO:0008006" key="4">
    <source>
        <dbReference type="Google" id="ProtNLM"/>
    </source>
</evidence>
<protein>
    <recommendedName>
        <fullName evidence="4">Type 4 fimbrial biogenesis protein PilX N-terminal domain-containing protein</fullName>
    </recommendedName>
</protein>
<dbReference type="AlphaFoldDB" id="A0A1F6VK79"/>
<organism evidence="2 3">
    <name type="scientific">Candidatus Nomurabacteria bacterium RIFCSPHIGHO2_01_FULL_42_16</name>
    <dbReference type="NCBI Taxonomy" id="1801743"/>
    <lineage>
        <taxon>Bacteria</taxon>
        <taxon>Candidatus Nomuraibacteriota</taxon>
    </lineage>
</organism>